<organism evidence="2 4">
    <name type="scientific">Trichinella pseudospiralis</name>
    <name type="common">Parasitic roundworm</name>
    <dbReference type="NCBI Taxonomy" id="6337"/>
    <lineage>
        <taxon>Eukaryota</taxon>
        <taxon>Metazoa</taxon>
        <taxon>Ecdysozoa</taxon>
        <taxon>Nematoda</taxon>
        <taxon>Enoplea</taxon>
        <taxon>Dorylaimia</taxon>
        <taxon>Trichinellida</taxon>
        <taxon>Trichinellidae</taxon>
        <taxon>Trichinella</taxon>
    </lineage>
</organism>
<dbReference type="EMBL" id="JYDS01000399">
    <property type="protein sequence ID" value="KRZ08324.1"/>
    <property type="molecule type" value="Genomic_DNA"/>
</dbReference>
<keyword evidence="4" id="KW-1185">Reference proteome</keyword>
<proteinExistence type="predicted"/>
<protein>
    <submittedName>
        <fullName evidence="2">Uncharacterized protein</fullName>
    </submittedName>
</protein>
<evidence type="ECO:0000313" key="2">
    <source>
        <dbReference type="EMBL" id="KRZ08324.1"/>
    </source>
</evidence>
<accession>A0A0V1HE07</accession>
<evidence type="ECO:0000313" key="1">
    <source>
        <dbReference type="EMBL" id="KRY72652.1"/>
    </source>
</evidence>
<dbReference type="AlphaFoldDB" id="A0A0V1HE07"/>
<dbReference type="Proteomes" id="UP000054805">
    <property type="component" value="Unassembled WGS sequence"/>
</dbReference>
<comment type="caution">
    <text evidence="2">The sequence shown here is derived from an EMBL/GenBank/DDBJ whole genome shotgun (WGS) entry which is preliminary data.</text>
</comment>
<reference evidence="3 4" key="1">
    <citation type="submission" date="2015-01" db="EMBL/GenBank/DDBJ databases">
        <title>Evolution of Trichinella species and genotypes.</title>
        <authorList>
            <person name="Korhonen P.K."/>
            <person name="Edoardo P."/>
            <person name="Giuseppe L.R."/>
            <person name="Gasser R.B."/>
        </authorList>
    </citation>
    <scope>NUCLEOTIDE SEQUENCE [LARGE SCALE GENOMIC DNA]</scope>
    <source>
        <strain evidence="1">ISS13</strain>
        <strain evidence="2">ISS588</strain>
    </source>
</reference>
<name>A0A0V1HE07_TRIPS</name>
<evidence type="ECO:0000313" key="4">
    <source>
        <dbReference type="Proteomes" id="UP000054805"/>
    </source>
</evidence>
<gene>
    <name evidence="1" type="ORF">T4A_13071</name>
    <name evidence="2" type="ORF">T4B_2068</name>
</gene>
<dbReference type="EMBL" id="JYDR01000042">
    <property type="protein sequence ID" value="KRY72652.1"/>
    <property type="molecule type" value="Genomic_DNA"/>
</dbReference>
<dbReference type="Proteomes" id="UP000054632">
    <property type="component" value="Unassembled WGS sequence"/>
</dbReference>
<sequence length="81" mass="9613">MSIIKRLKTLQRRNSDVQNTQQKVKQLQHNSVSIPTWWYADIGKDQTVPVEDVFELADQLRIRTMFRKYAPQCTTNYNKTV</sequence>
<evidence type="ECO:0000313" key="3">
    <source>
        <dbReference type="Proteomes" id="UP000054632"/>
    </source>
</evidence>